<dbReference type="Proteomes" id="UP000276133">
    <property type="component" value="Unassembled WGS sequence"/>
</dbReference>
<reference evidence="2 3" key="1">
    <citation type="journal article" date="2018" name="Sci. Rep.">
        <title>Genomic signatures of local adaptation to the degree of environmental predictability in rotifers.</title>
        <authorList>
            <person name="Franch-Gras L."/>
            <person name="Hahn C."/>
            <person name="Garcia-Roger E.M."/>
            <person name="Carmona M.J."/>
            <person name="Serra M."/>
            <person name="Gomez A."/>
        </authorList>
    </citation>
    <scope>NUCLEOTIDE SEQUENCE [LARGE SCALE GENOMIC DNA]</scope>
    <source>
        <strain evidence="2">HYR1</strain>
    </source>
</reference>
<keyword evidence="1" id="KW-0472">Membrane</keyword>
<proteinExistence type="predicted"/>
<gene>
    <name evidence="2" type="ORF">BpHYR1_021303</name>
</gene>
<name>A0A3M7SEI2_BRAPC</name>
<sequence length="85" mass="9959">MYQLLQFTEHVFEPIVTPLPRNIVVYLFIYLSLVGISFEFIVLMEEYGFVKNSMFLSNSSNDLLQGLKILSFDFRDLSQEINKTI</sequence>
<keyword evidence="3" id="KW-1185">Reference proteome</keyword>
<accession>A0A3M7SEI2</accession>
<protein>
    <submittedName>
        <fullName evidence="2">Uncharacterized protein</fullName>
    </submittedName>
</protein>
<evidence type="ECO:0000313" key="3">
    <source>
        <dbReference type="Proteomes" id="UP000276133"/>
    </source>
</evidence>
<keyword evidence="1" id="KW-1133">Transmembrane helix</keyword>
<comment type="caution">
    <text evidence="2">The sequence shown here is derived from an EMBL/GenBank/DDBJ whole genome shotgun (WGS) entry which is preliminary data.</text>
</comment>
<evidence type="ECO:0000256" key="1">
    <source>
        <dbReference type="SAM" id="Phobius"/>
    </source>
</evidence>
<keyword evidence="1" id="KW-0812">Transmembrane</keyword>
<evidence type="ECO:0000313" key="2">
    <source>
        <dbReference type="EMBL" id="RNA33950.1"/>
    </source>
</evidence>
<organism evidence="2 3">
    <name type="scientific">Brachionus plicatilis</name>
    <name type="common">Marine rotifer</name>
    <name type="synonym">Brachionus muelleri</name>
    <dbReference type="NCBI Taxonomy" id="10195"/>
    <lineage>
        <taxon>Eukaryota</taxon>
        <taxon>Metazoa</taxon>
        <taxon>Spiralia</taxon>
        <taxon>Gnathifera</taxon>
        <taxon>Rotifera</taxon>
        <taxon>Eurotatoria</taxon>
        <taxon>Monogononta</taxon>
        <taxon>Pseudotrocha</taxon>
        <taxon>Ploima</taxon>
        <taxon>Brachionidae</taxon>
        <taxon>Brachionus</taxon>
    </lineage>
</organism>
<feature type="transmembrane region" description="Helical" evidence="1">
    <location>
        <begin position="23"/>
        <end position="44"/>
    </location>
</feature>
<dbReference type="EMBL" id="REGN01001548">
    <property type="protein sequence ID" value="RNA33950.1"/>
    <property type="molecule type" value="Genomic_DNA"/>
</dbReference>
<dbReference type="AlphaFoldDB" id="A0A3M7SEI2"/>